<feature type="compositionally biased region" description="Low complexity" evidence="1">
    <location>
        <begin position="194"/>
        <end position="204"/>
    </location>
</feature>
<feature type="region of interest" description="Disordered" evidence="1">
    <location>
        <begin position="165"/>
        <end position="230"/>
    </location>
</feature>
<name>C4IZ67_MAIZE</name>
<protein>
    <submittedName>
        <fullName evidence="2">Uncharacterized protein</fullName>
    </submittedName>
</protein>
<proteinExistence type="evidence at transcript level"/>
<evidence type="ECO:0000256" key="1">
    <source>
        <dbReference type="SAM" id="MobiDB-lite"/>
    </source>
</evidence>
<feature type="compositionally biased region" description="Basic and acidic residues" evidence="1">
    <location>
        <begin position="215"/>
        <end position="230"/>
    </location>
</feature>
<dbReference type="AlphaFoldDB" id="C4IZ67"/>
<feature type="compositionally biased region" description="Basic residues" evidence="1">
    <location>
        <begin position="168"/>
        <end position="180"/>
    </location>
</feature>
<organism evidence="2">
    <name type="scientific">Zea mays</name>
    <name type="common">Maize</name>
    <dbReference type="NCBI Taxonomy" id="4577"/>
    <lineage>
        <taxon>Eukaryota</taxon>
        <taxon>Viridiplantae</taxon>
        <taxon>Streptophyta</taxon>
        <taxon>Embryophyta</taxon>
        <taxon>Tracheophyta</taxon>
        <taxon>Spermatophyta</taxon>
        <taxon>Magnoliopsida</taxon>
        <taxon>Liliopsida</taxon>
        <taxon>Poales</taxon>
        <taxon>Poaceae</taxon>
        <taxon>PACMAD clade</taxon>
        <taxon>Panicoideae</taxon>
        <taxon>Andropogonodae</taxon>
        <taxon>Andropogoneae</taxon>
        <taxon>Tripsacinae</taxon>
        <taxon>Zea</taxon>
    </lineage>
</organism>
<feature type="compositionally biased region" description="Basic and acidic residues" evidence="1">
    <location>
        <begin position="181"/>
        <end position="190"/>
    </location>
</feature>
<reference evidence="2" key="1">
    <citation type="journal article" date="2009" name="PLoS Genet.">
        <title>Sequencing, mapping, and analysis of 27,455 maize full-length cDNAs.</title>
        <authorList>
            <person name="Soderlund C."/>
            <person name="Descour A."/>
            <person name="Kudrna D."/>
            <person name="Bomhoff M."/>
            <person name="Boyd L."/>
            <person name="Currie J."/>
            <person name="Angelova A."/>
            <person name="Collura K."/>
            <person name="Wissotski M."/>
            <person name="Ashley E."/>
            <person name="Morrow D."/>
            <person name="Fernandes J."/>
            <person name="Walbot V."/>
            <person name="Yu Y."/>
        </authorList>
    </citation>
    <scope>NUCLEOTIDE SEQUENCE</scope>
    <source>
        <strain evidence="2">B73</strain>
    </source>
</reference>
<dbReference type="EMBL" id="BT083864">
    <property type="protein sequence ID" value="ACR34217.1"/>
    <property type="molecule type" value="mRNA"/>
</dbReference>
<evidence type="ECO:0000313" key="2">
    <source>
        <dbReference type="EMBL" id="ACR34217.1"/>
    </source>
</evidence>
<reference evidence="2" key="2">
    <citation type="submission" date="2012-06" db="EMBL/GenBank/DDBJ databases">
        <authorList>
            <person name="Yu Y."/>
            <person name="Currie J."/>
            <person name="Lomeli R."/>
            <person name="Angelova A."/>
            <person name="Collura K."/>
            <person name="Wissotski M."/>
            <person name="Campos D."/>
            <person name="Kudrna D."/>
            <person name="Golser W."/>
            <person name="Ashely E."/>
            <person name="Descour A."/>
            <person name="Fernandes J."/>
            <person name="Soderlund C."/>
            <person name="Walbot V."/>
        </authorList>
    </citation>
    <scope>NUCLEOTIDE SEQUENCE</scope>
    <source>
        <strain evidence="2">B73</strain>
    </source>
</reference>
<sequence>MSPVTSFGMVSLATMALCTRNLSLQCMSGGASRCACIVTTTSALDRGATMPLFGRTQYFLGLVVLTLNATCLSVLFVSCSVQEICLFNSNGNRRSTGSIPSSSPDSVLILEQKLLRNRTGRNPRWWWERRGGDSEFRCLPSVSLSLCVFFSPSTYIPEAPIPEAVEQRRKRRKTKGRNRGKARDFGRGEKQPWALAATATATATAHRRRGYAEYSCERTRPRDASLRRGG</sequence>
<accession>C4IZ67</accession>